<name>A0A7K3TEF5_9BIFI</name>
<reference evidence="2 3" key="1">
    <citation type="submission" date="2019-10" db="EMBL/GenBank/DDBJ databases">
        <title>Bifidobacterium from non-human primates.</title>
        <authorList>
            <person name="Modesto M."/>
        </authorList>
    </citation>
    <scope>NUCLEOTIDE SEQUENCE [LARGE SCALE GENOMIC DNA]</scope>
    <source>
        <strain evidence="2 3">TREC</strain>
    </source>
</reference>
<evidence type="ECO:0000313" key="3">
    <source>
        <dbReference type="Proteomes" id="UP000469763"/>
    </source>
</evidence>
<comment type="caution">
    <text evidence="2">The sequence shown here is derived from an EMBL/GenBank/DDBJ whole genome shotgun (WGS) entry which is preliminary data.</text>
</comment>
<sequence length="73" mass="7635">MITLTAAITGCAYPAADVHDLKRMLDSMLHRIETAEGNRTIGDVIDSLGQSGRQSNTDCPSAGRNASLASVST</sequence>
<protein>
    <submittedName>
        <fullName evidence="2">Uncharacterized protein</fullName>
    </submittedName>
</protein>
<feature type="compositionally biased region" description="Polar residues" evidence="1">
    <location>
        <begin position="48"/>
        <end position="59"/>
    </location>
</feature>
<gene>
    <name evidence="2" type="ORF">GFD22_00415</name>
</gene>
<accession>A0A7K3TEF5</accession>
<evidence type="ECO:0000313" key="2">
    <source>
        <dbReference type="EMBL" id="NEG77471.1"/>
    </source>
</evidence>
<dbReference type="EMBL" id="WHZY01000001">
    <property type="protein sequence ID" value="NEG77471.1"/>
    <property type="molecule type" value="Genomic_DNA"/>
</dbReference>
<proteinExistence type="predicted"/>
<keyword evidence="3" id="KW-1185">Reference proteome</keyword>
<dbReference type="Proteomes" id="UP000469763">
    <property type="component" value="Unassembled WGS sequence"/>
</dbReference>
<evidence type="ECO:0000256" key="1">
    <source>
        <dbReference type="SAM" id="MobiDB-lite"/>
    </source>
</evidence>
<dbReference type="AlphaFoldDB" id="A0A7K3TEF5"/>
<dbReference type="RefSeq" id="WP_152349401.1">
    <property type="nucleotide sequence ID" value="NZ_WBSN01000001.1"/>
</dbReference>
<feature type="region of interest" description="Disordered" evidence="1">
    <location>
        <begin position="43"/>
        <end position="73"/>
    </location>
</feature>
<organism evidence="2 3">
    <name type="scientific">Bifidobacterium avesanii</name>
    <dbReference type="NCBI Taxonomy" id="1798157"/>
    <lineage>
        <taxon>Bacteria</taxon>
        <taxon>Bacillati</taxon>
        <taxon>Actinomycetota</taxon>
        <taxon>Actinomycetes</taxon>
        <taxon>Bifidobacteriales</taxon>
        <taxon>Bifidobacteriaceae</taxon>
        <taxon>Bifidobacterium</taxon>
    </lineage>
</organism>